<reference evidence="1 2" key="1">
    <citation type="submission" date="2020-04" db="EMBL/GenBank/DDBJ databases">
        <authorList>
            <person name="De Canck E."/>
        </authorList>
    </citation>
    <scope>NUCLEOTIDE SEQUENCE [LARGE SCALE GENOMIC DNA]</scope>
    <source>
        <strain evidence="1 2">LMG 3431</strain>
    </source>
</reference>
<organism evidence="1 2">
    <name type="scientific">Achromobacter pestifer</name>
    <dbReference type="NCBI Taxonomy" id="1353889"/>
    <lineage>
        <taxon>Bacteria</taxon>
        <taxon>Pseudomonadati</taxon>
        <taxon>Pseudomonadota</taxon>
        <taxon>Betaproteobacteria</taxon>
        <taxon>Burkholderiales</taxon>
        <taxon>Alcaligenaceae</taxon>
        <taxon>Achromobacter</taxon>
    </lineage>
</organism>
<dbReference type="AlphaFoldDB" id="A0A6S6YWL7"/>
<keyword evidence="2" id="KW-1185">Reference proteome</keyword>
<dbReference type="Proteomes" id="UP000494108">
    <property type="component" value="Unassembled WGS sequence"/>
</dbReference>
<evidence type="ECO:0000313" key="1">
    <source>
        <dbReference type="EMBL" id="CAB3643029.1"/>
    </source>
</evidence>
<proteinExistence type="predicted"/>
<protein>
    <submittedName>
        <fullName evidence="1">Uncharacterized protein</fullName>
    </submittedName>
</protein>
<name>A0A6S6YWL7_9BURK</name>
<evidence type="ECO:0000313" key="2">
    <source>
        <dbReference type="Proteomes" id="UP000494108"/>
    </source>
</evidence>
<accession>A0A6S6YWL7</accession>
<dbReference type="EMBL" id="CADIJX010000002">
    <property type="protein sequence ID" value="CAB3643029.1"/>
    <property type="molecule type" value="Genomic_DNA"/>
</dbReference>
<sequence length="77" mass="8492">MNTRCLYCNHDLAGFLADARHALMDVDARPGYCFTTTTPCCGQAVEVGRQESSLYMAKPDWRKSDDPQSLGIAGPYC</sequence>
<dbReference type="RefSeq" id="WP_175174561.1">
    <property type="nucleotide sequence ID" value="NZ_CADIJX010000002.1"/>
</dbReference>
<gene>
    <name evidence="1" type="ORF">LMG3431_02285</name>
</gene>